<accession>A0ABT5HUV9</accession>
<dbReference type="InterPro" id="IPR036291">
    <property type="entry name" value="NAD(P)-bd_dom_sf"/>
</dbReference>
<gene>
    <name evidence="2" type="ORF">PQU92_10655</name>
</gene>
<dbReference type="PROSITE" id="PS00061">
    <property type="entry name" value="ADH_SHORT"/>
    <property type="match status" value="1"/>
</dbReference>
<name>A0ABT5HUV9_9CAUL</name>
<comment type="caution">
    <text evidence="2">The sequence shown here is derived from an EMBL/GenBank/DDBJ whole genome shotgun (WGS) entry which is preliminary data.</text>
</comment>
<organism evidence="2 3">
    <name type="scientific">Asticcacaulis aquaticus</name>
    <dbReference type="NCBI Taxonomy" id="2984212"/>
    <lineage>
        <taxon>Bacteria</taxon>
        <taxon>Pseudomonadati</taxon>
        <taxon>Pseudomonadota</taxon>
        <taxon>Alphaproteobacteria</taxon>
        <taxon>Caulobacterales</taxon>
        <taxon>Caulobacteraceae</taxon>
        <taxon>Asticcacaulis</taxon>
    </lineage>
</organism>
<dbReference type="PANTHER" id="PTHR42760:SF96">
    <property type="entry name" value="3-OXOACYL-[ACYL-CARRIER-PROTEIN] REDUCTASE FABG"/>
    <property type="match status" value="1"/>
</dbReference>
<dbReference type="EMBL" id="JAQQKX010000008">
    <property type="protein sequence ID" value="MDC7683738.1"/>
    <property type="molecule type" value="Genomic_DNA"/>
</dbReference>
<dbReference type="PRINTS" id="PR00081">
    <property type="entry name" value="GDHRDH"/>
</dbReference>
<sequence length="252" mass="26615">MSATARPVLFVTGGSRGIGRALVEAAAIEGWDVAFTYVSQAEAAESLITELKATAPEATIKSWCLDVRDSKAVDRVADDVLGAFDRVDAVVPNAGISLNGLAYSLTDEDWSTVIDTNLTGPFYVCRAFLPELVSRRKGRILLVSSIIAAGASGQAAYATSKAGLIGLATSLAKEYGPKGITTNVVAPAYFETDMTRDTMSSGLVDYANKFCPMRRLGALDELAATMLFLISDKAGYINGETIRVSGGLDWAP</sequence>
<dbReference type="RefSeq" id="WP_272748203.1">
    <property type="nucleotide sequence ID" value="NZ_JAQQKX010000008.1"/>
</dbReference>
<proteinExistence type="inferred from homology"/>
<dbReference type="PANTHER" id="PTHR42760">
    <property type="entry name" value="SHORT-CHAIN DEHYDROGENASES/REDUCTASES FAMILY MEMBER"/>
    <property type="match status" value="1"/>
</dbReference>
<keyword evidence="3" id="KW-1185">Reference proteome</keyword>
<evidence type="ECO:0000256" key="1">
    <source>
        <dbReference type="ARBA" id="ARBA00006484"/>
    </source>
</evidence>
<protein>
    <submittedName>
        <fullName evidence="2">SDR family oxidoreductase</fullName>
    </submittedName>
</protein>
<dbReference type="Gene3D" id="3.40.50.720">
    <property type="entry name" value="NAD(P)-binding Rossmann-like Domain"/>
    <property type="match status" value="1"/>
</dbReference>
<evidence type="ECO:0000313" key="3">
    <source>
        <dbReference type="Proteomes" id="UP001214854"/>
    </source>
</evidence>
<dbReference type="SUPFAM" id="SSF51735">
    <property type="entry name" value="NAD(P)-binding Rossmann-fold domains"/>
    <property type="match status" value="1"/>
</dbReference>
<dbReference type="Proteomes" id="UP001214854">
    <property type="component" value="Unassembled WGS sequence"/>
</dbReference>
<dbReference type="PRINTS" id="PR00080">
    <property type="entry name" value="SDRFAMILY"/>
</dbReference>
<dbReference type="InterPro" id="IPR002347">
    <property type="entry name" value="SDR_fam"/>
</dbReference>
<dbReference type="Pfam" id="PF13561">
    <property type="entry name" value="adh_short_C2"/>
    <property type="match status" value="1"/>
</dbReference>
<dbReference type="InterPro" id="IPR020904">
    <property type="entry name" value="Sc_DH/Rdtase_CS"/>
</dbReference>
<evidence type="ECO:0000313" key="2">
    <source>
        <dbReference type="EMBL" id="MDC7683738.1"/>
    </source>
</evidence>
<comment type="similarity">
    <text evidence="1">Belongs to the short-chain dehydrogenases/reductases (SDR) family.</text>
</comment>
<reference evidence="2 3" key="1">
    <citation type="submission" date="2023-01" db="EMBL/GenBank/DDBJ databases">
        <title>Novel species of the genus Asticcacaulis isolated from rivers.</title>
        <authorList>
            <person name="Lu H."/>
        </authorList>
    </citation>
    <scope>NUCLEOTIDE SEQUENCE [LARGE SCALE GENOMIC DNA]</scope>
    <source>
        <strain evidence="2 3">BYS171W</strain>
    </source>
</reference>